<keyword evidence="3" id="KW-1185">Reference proteome</keyword>
<dbReference type="Gene3D" id="3.60.10.10">
    <property type="entry name" value="Endonuclease/exonuclease/phosphatase"/>
    <property type="match status" value="1"/>
</dbReference>
<proteinExistence type="predicted"/>
<organism evidence="2 3">
    <name type="scientific">Pseudidiomarina sediminum</name>
    <dbReference type="NCBI Taxonomy" id="431675"/>
    <lineage>
        <taxon>Bacteria</taxon>
        <taxon>Pseudomonadati</taxon>
        <taxon>Pseudomonadota</taxon>
        <taxon>Gammaproteobacteria</taxon>
        <taxon>Alteromonadales</taxon>
        <taxon>Idiomarinaceae</taxon>
        <taxon>Pseudidiomarina</taxon>
    </lineage>
</organism>
<dbReference type="Pfam" id="PF03372">
    <property type="entry name" value="Exo_endo_phos"/>
    <property type="match status" value="1"/>
</dbReference>
<evidence type="ECO:0000259" key="1">
    <source>
        <dbReference type="Pfam" id="PF03372"/>
    </source>
</evidence>
<reference evidence="3" key="1">
    <citation type="journal article" date="2018" name="Front. Microbiol.">
        <title>Genome-Based Analysis Reveals the Taxonomy and Diversity of the Family Idiomarinaceae.</title>
        <authorList>
            <person name="Liu Y."/>
            <person name="Lai Q."/>
            <person name="Shao Z."/>
        </authorList>
    </citation>
    <scope>NUCLEOTIDE SEQUENCE [LARGE SCALE GENOMIC DNA]</scope>
    <source>
        <strain evidence="3">c121</strain>
    </source>
</reference>
<dbReference type="GO" id="GO:0004527">
    <property type="term" value="F:exonuclease activity"/>
    <property type="evidence" value="ECO:0007669"/>
    <property type="project" value="UniProtKB-KW"/>
</dbReference>
<protein>
    <submittedName>
        <fullName evidence="2">Endonuclease/exonuclease/phosphatase family protein</fullName>
    </submittedName>
</protein>
<keyword evidence="2" id="KW-0269">Exonuclease</keyword>
<dbReference type="EMBL" id="PIQE01000004">
    <property type="protein sequence ID" value="RUO69896.1"/>
    <property type="molecule type" value="Genomic_DNA"/>
</dbReference>
<feature type="domain" description="Endonuclease/exonuclease/phosphatase" evidence="1">
    <location>
        <begin position="31"/>
        <end position="384"/>
    </location>
</feature>
<dbReference type="GO" id="GO:0004519">
    <property type="term" value="F:endonuclease activity"/>
    <property type="evidence" value="ECO:0007669"/>
    <property type="project" value="UniProtKB-KW"/>
</dbReference>
<sequence>MFSVVAVLSVVLGGCDMPKEKSPEPVTLRVASFNVSMDASNYIAAEKWQSEGAQALPNALANQHPQIKAIAEIIQHTRPDVLLLNEFDYLPEADVLTRFQDDYLAVSQNGEAPIAYPYVYWAPVNTGRASPFDLNRDGKTTGVGDDAWGYGNYLGQYGMAILSRYPIDTQATRTFQFFKWKDLPGALRPLVPGSHEGWYSSNAWAEMPLSSKSHWDVVIDVKGTPLHILASHPTPPVFDGEENRNGRRNHDEIRFWVEYIAARNNDFIYDDQGRRGGLAKAQRFVIAGDLNASIESPDNVPGAIEQLLEHQAIQGDFIPESAGGAAHSPDNPLAAQHTAGWRKRADYVLPSSYGLRIIDGGVFWPAEGEAKAELVSDRKRSSDHRLVWIDIQMQ</sequence>
<accession>A0A432Z125</accession>
<evidence type="ECO:0000313" key="2">
    <source>
        <dbReference type="EMBL" id="RUO69896.1"/>
    </source>
</evidence>
<dbReference type="InterPro" id="IPR036691">
    <property type="entry name" value="Endo/exonu/phosph_ase_sf"/>
</dbReference>
<dbReference type="SUPFAM" id="SSF56219">
    <property type="entry name" value="DNase I-like"/>
    <property type="match status" value="1"/>
</dbReference>
<keyword evidence="2" id="KW-0255">Endonuclease</keyword>
<keyword evidence="2" id="KW-0378">Hydrolase</keyword>
<evidence type="ECO:0000313" key="3">
    <source>
        <dbReference type="Proteomes" id="UP000287022"/>
    </source>
</evidence>
<dbReference type="AlphaFoldDB" id="A0A432Z125"/>
<keyword evidence="2" id="KW-0540">Nuclease</keyword>
<dbReference type="STRING" id="1122124.GCA_000423165_02210"/>
<dbReference type="Proteomes" id="UP000287022">
    <property type="component" value="Unassembled WGS sequence"/>
</dbReference>
<dbReference type="InterPro" id="IPR005135">
    <property type="entry name" value="Endo/exonuclease/phosphatase"/>
</dbReference>
<comment type="caution">
    <text evidence="2">The sequence shown here is derived from an EMBL/GenBank/DDBJ whole genome shotgun (WGS) entry which is preliminary data.</text>
</comment>
<name>A0A432Z125_9GAMM</name>
<gene>
    <name evidence="2" type="ORF">CWI80_11670</name>
</gene>